<evidence type="ECO:0000313" key="5">
    <source>
        <dbReference type="EMBL" id="HGY94574.1"/>
    </source>
</evidence>
<dbReference type="InterPro" id="IPR010131">
    <property type="entry name" value="MdtP/NodT-like"/>
</dbReference>
<comment type="caution">
    <text evidence="5">The sequence shown here is derived from an EMBL/GenBank/DDBJ whole genome shotgun (WGS) entry which is preliminary data.</text>
</comment>
<keyword evidence="2" id="KW-0732">Signal</keyword>
<gene>
    <name evidence="5" type="ORF">ENW50_07835</name>
</gene>
<organism evidence="5">
    <name type="scientific">Acidobacterium capsulatum</name>
    <dbReference type="NCBI Taxonomy" id="33075"/>
    <lineage>
        <taxon>Bacteria</taxon>
        <taxon>Pseudomonadati</taxon>
        <taxon>Acidobacteriota</taxon>
        <taxon>Terriglobia</taxon>
        <taxon>Terriglobales</taxon>
        <taxon>Acidobacteriaceae</taxon>
        <taxon>Acidobacterium</taxon>
    </lineage>
</organism>
<comment type="similarity">
    <text evidence="1 2">Belongs to the outer membrane factor (OMF) (TC 1.B.17) family.</text>
</comment>
<keyword evidence="3" id="KW-0175">Coiled coil</keyword>
<feature type="chain" id="PRO_5031608451" evidence="2">
    <location>
        <begin position="27"/>
        <end position="517"/>
    </location>
</feature>
<dbReference type="AlphaFoldDB" id="A0A7V5CTH4"/>
<feature type="coiled-coil region" evidence="3">
    <location>
        <begin position="250"/>
        <end position="277"/>
    </location>
</feature>
<sequence length="517" mass="56643">MKTRRPHTRFRRPIAAATLLSLAALAGCNLGPKYHPPAPPQNLPANYKESTVHFQDAPGWKVAQPSAPMLHGDWWQIFHDAELNKLEGELNINNQNIKQYFESFLEARALVAEQRASFWPTLTTKPTWNRSMASGTMTNTYNTGTGASTATSSGQKSTIMALPFDASWTPDLWGQIRNQVRTAEYASQVSAAQLANEKLTEQASLAAFYFQLRGQDALIALLKQTVAADQRAYRVNQSSYKVGVGDYISVVEAKSTLESAQAQLTNLQVARAQYEHAIAVLVGQPATSFSLPSDPGFFTPPPIPVGIPAELLQRRPDIAAAERTLAEANATIGIGYGAFFPAITLSASGGFESSSFARWFEWPSRFWSIGPSISQTIFNGGLYIAQLHQYSATYNADLATYRQTVLTAFQQVEDDLAATRLYSQQILQQKAALADAQKYLALEQGRYESGIDPYLSVITAETTVLNDQQTLAQVQVLQMTSAVQLIEALGGGWDKSQLPSPKQAGAKVPKSEYKLQH</sequence>
<dbReference type="GO" id="GO:0005886">
    <property type="term" value="C:plasma membrane"/>
    <property type="evidence" value="ECO:0007669"/>
    <property type="project" value="UniProtKB-SubCell"/>
</dbReference>
<protein>
    <submittedName>
        <fullName evidence="5">Efflux transporter outer membrane subunit</fullName>
    </submittedName>
</protein>
<proteinExistence type="inferred from homology"/>
<dbReference type="PANTHER" id="PTHR30203:SF33">
    <property type="entry name" value="BLR4455 PROTEIN"/>
    <property type="match status" value="1"/>
</dbReference>
<evidence type="ECO:0000256" key="4">
    <source>
        <dbReference type="SAM" id="MobiDB-lite"/>
    </source>
</evidence>
<keyword evidence="2" id="KW-0564">Palmitate</keyword>
<name>A0A7V5CTH4_9BACT</name>
<feature type="signal peptide" evidence="2">
    <location>
        <begin position="1"/>
        <end position="26"/>
    </location>
</feature>
<dbReference type="PANTHER" id="PTHR30203">
    <property type="entry name" value="OUTER MEMBRANE CATION EFFLUX PROTEIN"/>
    <property type="match status" value="1"/>
</dbReference>
<evidence type="ECO:0000256" key="2">
    <source>
        <dbReference type="RuleBase" id="RU362097"/>
    </source>
</evidence>
<comment type="subcellular location">
    <subcellularLocation>
        <location evidence="2">Cell membrane</location>
        <topology evidence="2">Lipid-anchor</topology>
    </subcellularLocation>
</comment>
<keyword evidence="2" id="KW-0472">Membrane</keyword>
<evidence type="ECO:0000256" key="1">
    <source>
        <dbReference type="ARBA" id="ARBA00007613"/>
    </source>
</evidence>
<dbReference type="InterPro" id="IPR003423">
    <property type="entry name" value="OMP_efflux"/>
</dbReference>
<keyword evidence="2" id="KW-0449">Lipoprotein</keyword>
<dbReference type="SUPFAM" id="SSF56954">
    <property type="entry name" value="Outer membrane efflux proteins (OEP)"/>
    <property type="match status" value="1"/>
</dbReference>
<accession>A0A7V5CTH4</accession>
<dbReference type="Gene3D" id="2.20.200.10">
    <property type="entry name" value="Outer membrane efflux proteins (OEP)"/>
    <property type="match status" value="1"/>
</dbReference>
<evidence type="ECO:0000256" key="3">
    <source>
        <dbReference type="SAM" id="Coils"/>
    </source>
</evidence>
<dbReference type="Gene3D" id="1.20.1600.10">
    <property type="entry name" value="Outer membrane efflux proteins (OEP)"/>
    <property type="match status" value="1"/>
</dbReference>
<feature type="region of interest" description="Disordered" evidence="4">
    <location>
        <begin position="496"/>
        <end position="517"/>
    </location>
</feature>
<dbReference type="GO" id="GO:0015562">
    <property type="term" value="F:efflux transmembrane transporter activity"/>
    <property type="evidence" value="ECO:0007669"/>
    <property type="project" value="InterPro"/>
</dbReference>
<dbReference type="Pfam" id="PF02321">
    <property type="entry name" value="OEP"/>
    <property type="match status" value="2"/>
</dbReference>
<reference evidence="5" key="1">
    <citation type="journal article" date="2020" name="mSystems">
        <title>Genome- and Community-Level Interaction Insights into Carbon Utilization and Element Cycling Functions of Hydrothermarchaeota in Hydrothermal Sediment.</title>
        <authorList>
            <person name="Zhou Z."/>
            <person name="Liu Y."/>
            <person name="Xu W."/>
            <person name="Pan J."/>
            <person name="Luo Z.H."/>
            <person name="Li M."/>
        </authorList>
    </citation>
    <scope>NUCLEOTIDE SEQUENCE [LARGE SCALE GENOMIC DNA]</scope>
    <source>
        <strain evidence="5">SpSt-855</strain>
    </source>
</reference>
<keyword evidence="2" id="KW-1134">Transmembrane beta strand</keyword>
<dbReference type="EMBL" id="DTKL01000046">
    <property type="protein sequence ID" value="HGY94574.1"/>
    <property type="molecule type" value="Genomic_DNA"/>
</dbReference>
<keyword evidence="2" id="KW-0812">Transmembrane</keyword>
<dbReference type="NCBIfam" id="TIGR01845">
    <property type="entry name" value="outer_NodT"/>
    <property type="match status" value="1"/>
</dbReference>
<dbReference type="PROSITE" id="PS51257">
    <property type="entry name" value="PROKAR_LIPOPROTEIN"/>
    <property type="match status" value="1"/>
</dbReference>